<keyword evidence="4" id="KW-1185">Reference proteome</keyword>
<comment type="caution">
    <text evidence="3">The sequence shown here is derived from an EMBL/GenBank/DDBJ whole genome shotgun (WGS) entry which is preliminary data.</text>
</comment>
<dbReference type="Pfam" id="PF00794">
    <property type="entry name" value="PI3K_rbd"/>
    <property type="match status" value="1"/>
</dbReference>
<dbReference type="AlphaFoldDB" id="A0A498NYT9"/>
<evidence type="ECO:0000313" key="4">
    <source>
        <dbReference type="Proteomes" id="UP000290572"/>
    </source>
</evidence>
<dbReference type="EMBL" id="QBIY01006953">
    <property type="protein sequence ID" value="RXN36829.1"/>
    <property type="molecule type" value="Genomic_DNA"/>
</dbReference>
<dbReference type="PROSITE" id="PS51547">
    <property type="entry name" value="C2_PI3K"/>
    <property type="match status" value="1"/>
</dbReference>
<protein>
    <submittedName>
        <fullName evidence="3">Phosphatidylinositol 4-phosphate 3-kinase C2 domain-containing subunit alpha-like protein</fullName>
    </submittedName>
</protein>
<evidence type="ECO:0000259" key="2">
    <source>
        <dbReference type="PROSITE" id="PS51547"/>
    </source>
</evidence>
<dbReference type="GO" id="GO:0016301">
    <property type="term" value="F:kinase activity"/>
    <property type="evidence" value="ECO:0007669"/>
    <property type="project" value="UniProtKB-KW"/>
</dbReference>
<accession>A0A498NYT9</accession>
<sequence length="177" mass="20352">MTNMKSPGQAQLTNCNPALGLELEERIIPRRVSSPVDLLIMQALCWVHDDLNQVDISSYVLKVCGQEEVLQNFEKYYLMCALTHNNRNLFKPVQSKKVGTYKSFFYHIKWDELINFPISVSLLPLEAMLSLSLYGVLNQNANNSPDSNKQRKGPELLGKVSMPLFDFRRQVIKQYLK</sequence>
<proteinExistence type="inferred from homology"/>
<dbReference type="STRING" id="84645.A0A498NYT9"/>
<dbReference type="InterPro" id="IPR000341">
    <property type="entry name" value="PI3K_Ras-bd_dom"/>
</dbReference>
<dbReference type="InterPro" id="IPR029071">
    <property type="entry name" value="Ubiquitin-like_domsf"/>
</dbReference>
<comment type="similarity">
    <text evidence="1">Belongs to the PI3/PI4-kinase family.</text>
</comment>
<dbReference type="CDD" id="cd04012">
    <property type="entry name" value="C2A_PI3K_class_II"/>
    <property type="match status" value="1"/>
</dbReference>
<dbReference type="Proteomes" id="UP000290572">
    <property type="component" value="Unassembled WGS sequence"/>
</dbReference>
<dbReference type="SUPFAM" id="SSF49562">
    <property type="entry name" value="C2 domain (Calcium/lipid-binding domain, CaLB)"/>
    <property type="match status" value="1"/>
</dbReference>
<keyword evidence="3" id="KW-0418">Kinase</keyword>
<keyword evidence="3" id="KW-0808">Transferase</keyword>
<reference evidence="3 4" key="1">
    <citation type="submission" date="2018-03" db="EMBL/GenBank/DDBJ databases">
        <title>Draft genome sequence of Rohu Carp (Labeo rohita).</title>
        <authorList>
            <person name="Das P."/>
            <person name="Kushwaha B."/>
            <person name="Joshi C.G."/>
            <person name="Kumar D."/>
            <person name="Nagpure N.S."/>
            <person name="Sahoo L."/>
            <person name="Das S.P."/>
            <person name="Bit A."/>
            <person name="Patnaik S."/>
            <person name="Meher P.K."/>
            <person name="Jayasankar P."/>
            <person name="Koringa P.G."/>
            <person name="Patel N.V."/>
            <person name="Hinsu A.T."/>
            <person name="Kumar R."/>
            <person name="Pandey M."/>
            <person name="Agarwal S."/>
            <person name="Srivastava S."/>
            <person name="Singh M."/>
            <person name="Iquebal M.A."/>
            <person name="Jaiswal S."/>
            <person name="Angadi U.B."/>
            <person name="Kumar N."/>
            <person name="Raza M."/>
            <person name="Shah T.M."/>
            <person name="Rai A."/>
            <person name="Jena J.K."/>
        </authorList>
    </citation>
    <scope>NUCLEOTIDE SEQUENCE [LARGE SCALE GENOMIC DNA]</scope>
    <source>
        <strain evidence="3">DASCIFA01</strain>
        <tissue evidence="3">Testis</tissue>
    </source>
</reference>
<organism evidence="3 4">
    <name type="scientific">Labeo rohita</name>
    <name type="common">Indian major carp</name>
    <name type="synonym">Cyprinus rohita</name>
    <dbReference type="NCBI Taxonomy" id="84645"/>
    <lineage>
        <taxon>Eukaryota</taxon>
        <taxon>Metazoa</taxon>
        <taxon>Chordata</taxon>
        <taxon>Craniata</taxon>
        <taxon>Vertebrata</taxon>
        <taxon>Euteleostomi</taxon>
        <taxon>Actinopterygii</taxon>
        <taxon>Neopterygii</taxon>
        <taxon>Teleostei</taxon>
        <taxon>Ostariophysi</taxon>
        <taxon>Cypriniformes</taxon>
        <taxon>Cyprinidae</taxon>
        <taxon>Labeoninae</taxon>
        <taxon>Labeonini</taxon>
        <taxon>Labeo</taxon>
    </lineage>
</organism>
<dbReference type="InterPro" id="IPR002420">
    <property type="entry name" value="PI3K-type_C2_dom"/>
</dbReference>
<dbReference type="SMART" id="SM00142">
    <property type="entry name" value="PI3K_C2"/>
    <property type="match status" value="1"/>
</dbReference>
<dbReference type="Gene3D" id="2.60.40.150">
    <property type="entry name" value="C2 domain"/>
    <property type="match status" value="1"/>
</dbReference>
<feature type="domain" description="C2 PI3K-type" evidence="2">
    <location>
        <begin position="48"/>
        <end position="177"/>
    </location>
</feature>
<dbReference type="Pfam" id="PF00792">
    <property type="entry name" value="PI3K_C2"/>
    <property type="match status" value="1"/>
</dbReference>
<dbReference type="InterPro" id="IPR035892">
    <property type="entry name" value="C2_domain_sf"/>
</dbReference>
<evidence type="ECO:0000313" key="3">
    <source>
        <dbReference type="EMBL" id="RXN36829.1"/>
    </source>
</evidence>
<name>A0A498NYT9_LABRO</name>
<gene>
    <name evidence="3" type="ORF">ROHU_002600</name>
</gene>
<dbReference type="SUPFAM" id="SSF54236">
    <property type="entry name" value="Ubiquitin-like"/>
    <property type="match status" value="1"/>
</dbReference>
<evidence type="ECO:0000256" key="1">
    <source>
        <dbReference type="PROSITE-ProRule" id="PRU00880"/>
    </source>
</evidence>